<dbReference type="InterPro" id="IPR051961">
    <property type="entry name" value="Fungal_Metabolite_Diox"/>
</dbReference>
<feature type="region of interest" description="Disordered" evidence="1">
    <location>
        <begin position="1"/>
        <end position="28"/>
    </location>
</feature>
<evidence type="ECO:0000256" key="1">
    <source>
        <dbReference type="SAM" id="MobiDB-lite"/>
    </source>
</evidence>
<name>A0AAN6ICR6_9EURO</name>
<dbReference type="InterPro" id="IPR008775">
    <property type="entry name" value="Phytyl_CoA_dOase-like"/>
</dbReference>
<gene>
    <name evidence="2" type="ORF">EDD36DRAFT_255210</name>
</gene>
<evidence type="ECO:0000313" key="2">
    <source>
        <dbReference type="EMBL" id="KAI1613102.1"/>
    </source>
</evidence>
<dbReference type="Gene3D" id="2.60.120.620">
    <property type="entry name" value="q2cbj1_9rhob like domain"/>
    <property type="match status" value="1"/>
</dbReference>
<protein>
    <recommendedName>
        <fullName evidence="4">Dioxygenase</fullName>
    </recommendedName>
</protein>
<feature type="compositionally biased region" description="Polar residues" evidence="1">
    <location>
        <begin position="1"/>
        <end position="21"/>
    </location>
</feature>
<evidence type="ECO:0000313" key="3">
    <source>
        <dbReference type="Proteomes" id="UP001203852"/>
    </source>
</evidence>
<dbReference type="SUPFAM" id="SSF51197">
    <property type="entry name" value="Clavaminate synthase-like"/>
    <property type="match status" value="1"/>
</dbReference>
<reference evidence="2" key="1">
    <citation type="journal article" date="2022" name="bioRxiv">
        <title>Deciphering the potential niche of two novel black yeast fungi from a biological soil crust based on their genomes, phenotypes, and melanin regulation.</title>
        <authorList>
            <consortium name="DOE Joint Genome Institute"/>
            <person name="Carr E.C."/>
            <person name="Barton Q."/>
            <person name="Grambo S."/>
            <person name="Sullivan M."/>
            <person name="Renfro C.M."/>
            <person name="Kuo A."/>
            <person name="Pangilinan J."/>
            <person name="Lipzen A."/>
            <person name="Keymanesh K."/>
            <person name="Savage E."/>
            <person name="Barry K."/>
            <person name="Grigoriev I.V."/>
            <person name="Riekhof W.R."/>
            <person name="Harris S.S."/>
        </authorList>
    </citation>
    <scope>NUCLEOTIDE SEQUENCE</scope>
    <source>
        <strain evidence="2">JF 03-4F</strain>
    </source>
</reference>
<evidence type="ECO:0008006" key="4">
    <source>
        <dbReference type="Google" id="ProtNLM"/>
    </source>
</evidence>
<sequence length="443" mass="48915">MAPEATTNGHDVTLEKGQTNGAGKKGGIRTLQNATKKDQRSVALSLIEEKLPKMAPLKAVLSLDIGLDDGPIYIDARNEPTIVREIDCEPNCSLKVKPEYIQLFAEGKLEPRYGLFKDGFFDHTTLPKGEIKVAVKFADYLCPNVPVHPQIPTGRKLPSPTEDLDQVMADIHEFGYGLVKNAMDSEQIKTLRSAVEQQGRGEAEAGVAKKDGGPHAPNQRIWTLINKGQEFHDLLEHPLIDEVVPELLGEHALLHSYSANIARPGNVPMMLHTDQVAIQPPLRSIFYGLNIMWFLTDITRENGGTRIFPGSHVGHVAPDDPFNIDGTLAAEGPAGTALVFESRLWHATGPNEMTSGERPVILMFFMRSFIRQQENNFLSIKPEVEATMSDKVRKLLGYCTTGALGGVEGEVREGIFVERLKNPVGPFRDTHKHTHYRQGLQAS</sequence>
<comment type="caution">
    <text evidence="2">The sequence shown here is derived from an EMBL/GenBank/DDBJ whole genome shotgun (WGS) entry which is preliminary data.</text>
</comment>
<dbReference type="Pfam" id="PF05721">
    <property type="entry name" value="PhyH"/>
    <property type="match status" value="1"/>
</dbReference>
<keyword evidence="3" id="KW-1185">Reference proteome</keyword>
<dbReference type="AlphaFoldDB" id="A0AAN6ICR6"/>
<proteinExistence type="predicted"/>
<dbReference type="PANTHER" id="PTHR37563:SF2">
    <property type="entry name" value="PHYTANOYL-COA DIOXYGENASE FAMILY PROTEIN (AFU_ORTHOLOGUE AFUA_2G03330)"/>
    <property type="match status" value="1"/>
</dbReference>
<organism evidence="2 3">
    <name type="scientific">Exophiala viscosa</name>
    <dbReference type="NCBI Taxonomy" id="2486360"/>
    <lineage>
        <taxon>Eukaryota</taxon>
        <taxon>Fungi</taxon>
        <taxon>Dikarya</taxon>
        <taxon>Ascomycota</taxon>
        <taxon>Pezizomycotina</taxon>
        <taxon>Eurotiomycetes</taxon>
        <taxon>Chaetothyriomycetidae</taxon>
        <taxon>Chaetothyriales</taxon>
        <taxon>Herpotrichiellaceae</taxon>
        <taxon>Exophiala</taxon>
    </lineage>
</organism>
<dbReference type="Proteomes" id="UP001203852">
    <property type="component" value="Unassembled WGS sequence"/>
</dbReference>
<accession>A0AAN6ICR6</accession>
<dbReference type="EMBL" id="MU404354">
    <property type="protein sequence ID" value="KAI1613102.1"/>
    <property type="molecule type" value="Genomic_DNA"/>
</dbReference>
<dbReference type="PANTHER" id="PTHR37563">
    <property type="entry name" value="PHYTANOYL-COA DIOXYGENASE FAMILY PROTEIN (AFU_ORTHOLOGUE AFUA_2G03330)"/>
    <property type="match status" value="1"/>
</dbReference>